<evidence type="ECO:0000256" key="1">
    <source>
        <dbReference type="SAM" id="MobiDB-lite"/>
    </source>
</evidence>
<reference evidence="2" key="5">
    <citation type="journal article" date="2021" name="G3 (Bethesda)">
        <title>Aegilops tauschii genome assembly Aet v5.0 features greater sequence contiguity and improved annotation.</title>
        <authorList>
            <person name="Wang L."/>
            <person name="Zhu T."/>
            <person name="Rodriguez J.C."/>
            <person name="Deal K.R."/>
            <person name="Dubcovsky J."/>
            <person name="McGuire P.E."/>
            <person name="Lux T."/>
            <person name="Spannagl M."/>
            <person name="Mayer K.F.X."/>
            <person name="Baldrich P."/>
            <person name="Meyers B.C."/>
            <person name="Huo N."/>
            <person name="Gu Y.Q."/>
            <person name="Zhou H."/>
            <person name="Devos K.M."/>
            <person name="Bennetzen J.L."/>
            <person name="Unver T."/>
            <person name="Budak H."/>
            <person name="Gulick P.J."/>
            <person name="Galiba G."/>
            <person name="Kalapos B."/>
            <person name="Nelson D.R."/>
            <person name="Li P."/>
            <person name="You F.M."/>
            <person name="Luo M.C."/>
            <person name="Dvorak J."/>
        </authorList>
    </citation>
    <scope>NUCLEOTIDE SEQUENCE [LARGE SCALE GENOMIC DNA]</scope>
    <source>
        <strain evidence="2">cv. AL8/78</strain>
    </source>
</reference>
<reference evidence="2" key="4">
    <citation type="submission" date="2019-03" db="UniProtKB">
        <authorList>
            <consortium name="EnsemblPlants"/>
        </authorList>
    </citation>
    <scope>IDENTIFICATION</scope>
</reference>
<feature type="compositionally biased region" description="Low complexity" evidence="1">
    <location>
        <begin position="67"/>
        <end position="93"/>
    </location>
</feature>
<protein>
    <submittedName>
        <fullName evidence="2">Uncharacterized protein</fullName>
    </submittedName>
</protein>
<feature type="region of interest" description="Disordered" evidence="1">
    <location>
        <begin position="33"/>
        <end position="119"/>
    </location>
</feature>
<reference evidence="3" key="2">
    <citation type="journal article" date="2017" name="Nat. Plants">
        <title>The Aegilops tauschii genome reveals multiple impacts of transposons.</title>
        <authorList>
            <person name="Zhao G."/>
            <person name="Zou C."/>
            <person name="Li K."/>
            <person name="Wang K."/>
            <person name="Li T."/>
            <person name="Gao L."/>
            <person name="Zhang X."/>
            <person name="Wang H."/>
            <person name="Yang Z."/>
            <person name="Liu X."/>
            <person name="Jiang W."/>
            <person name="Mao L."/>
            <person name="Kong X."/>
            <person name="Jiao Y."/>
            <person name="Jia J."/>
        </authorList>
    </citation>
    <scope>NUCLEOTIDE SEQUENCE [LARGE SCALE GENOMIC DNA]</scope>
    <source>
        <strain evidence="3">cv. AL8/78</strain>
    </source>
</reference>
<name>A0A452YV03_AEGTS</name>
<evidence type="ECO:0000313" key="2">
    <source>
        <dbReference type="EnsemblPlants" id="AET1Gv20540500.5"/>
    </source>
</evidence>
<organism evidence="2 3">
    <name type="scientific">Aegilops tauschii subsp. strangulata</name>
    <name type="common">Goatgrass</name>
    <dbReference type="NCBI Taxonomy" id="200361"/>
    <lineage>
        <taxon>Eukaryota</taxon>
        <taxon>Viridiplantae</taxon>
        <taxon>Streptophyta</taxon>
        <taxon>Embryophyta</taxon>
        <taxon>Tracheophyta</taxon>
        <taxon>Spermatophyta</taxon>
        <taxon>Magnoliopsida</taxon>
        <taxon>Liliopsida</taxon>
        <taxon>Poales</taxon>
        <taxon>Poaceae</taxon>
        <taxon>BOP clade</taxon>
        <taxon>Pooideae</taxon>
        <taxon>Triticodae</taxon>
        <taxon>Triticeae</taxon>
        <taxon>Triticinae</taxon>
        <taxon>Aegilops</taxon>
    </lineage>
</organism>
<dbReference type="AlphaFoldDB" id="A0A452YV03"/>
<accession>A0A452YV03</accession>
<evidence type="ECO:0000313" key="3">
    <source>
        <dbReference type="Proteomes" id="UP000015105"/>
    </source>
</evidence>
<dbReference type="EnsemblPlants" id="AET1Gv20540500.5">
    <property type="protein sequence ID" value="AET1Gv20540500.5"/>
    <property type="gene ID" value="AET1Gv20540500"/>
</dbReference>
<dbReference type="Gramene" id="AET1Gv20540500.5">
    <property type="protein sequence ID" value="AET1Gv20540500.5"/>
    <property type="gene ID" value="AET1Gv20540500"/>
</dbReference>
<proteinExistence type="predicted"/>
<keyword evidence="3" id="KW-1185">Reference proteome</keyword>
<reference evidence="3" key="1">
    <citation type="journal article" date="2014" name="Science">
        <title>Ancient hybridizations among the ancestral genomes of bread wheat.</title>
        <authorList>
            <consortium name="International Wheat Genome Sequencing Consortium,"/>
            <person name="Marcussen T."/>
            <person name="Sandve S.R."/>
            <person name="Heier L."/>
            <person name="Spannagl M."/>
            <person name="Pfeifer M."/>
            <person name="Jakobsen K.S."/>
            <person name="Wulff B.B."/>
            <person name="Steuernagel B."/>
            <person name="Mayer K.F."/>
            <person name="Olsen O.A."/>
        </authorList>
    </citation>
    <scope>NUCLEOTIDE SEQUENCE [LARGE SCALE GENOMIC DNA]</scope>
    <source>
        <strain evidence="3">cv. AL8/78</strain>
    </source>
</reference>
<reference evidence="2" key="3">
    <citation type="journal article" date="2017" name="Nature">
        <title>Genome sequence of the progenitor of the wheat D genome Aegilops tauschii.</title>
        <authorList>
            <person name="Luo M.C."/>
            <person name="Gu Y.Q."/>
            <person name="Puiu D."/>
            <person name="Wang H."/>
            <person name="Twardziok S.O."/>
            <person name="Deal K.R."/>
            <person name="Huo N."/>
            <person name="Zhu T."/>
            <person name="Wang L."/>
            <person name="Wang Y."/>
            <person name="McGuire P.E."/>
            <person name="Liu S."/>
            <person name="Long H."/>
            <person name="Ramasamy R.K."/>
            <person name="Rodriguez J.C."/>
            <person name="Van S.L."/>
            <person name="Yuan L."/>
            <person name="Wang Z."/>
            <person name="Xia Z."/>
            <person name="Xiao L."/>
            <person name="Anderson O.D."/>
            <person name="Ouyang S."/>
            <person name="Liang Y."/>
            <person name="Zimin A.V."/>
            <person name="Pertea G."/>
            <person name="Qi P."/>
            <person name="Bennetzen J.L."/>
            <person name="Dai X."/>
            <person name="Dawson M.W."/>
            <person name="Muller H.G."/>
            <person name="Kugler K."/>
            <person name="Rivarola-Duarte L."/>
            <person name="Spannagl M."/>
            <person name="Mayer K.F.X."/>
            <person name="Lu F.H."/>
            <person name="Bevan M.W."/>
            <person name="Leroy P."/>
            <person name="Li P."/>
            <person name="You F.M."/>
            <person name="Sun Q."/>
            <person name="Liu Z."/>
            <person name="Lyons E."/>
            <person name="Wicker T."/>
            <person name="Salzberg S.L."/>
            <person name="Devos K.M."/>
            <person name="Dvorak J."/>
        </authorList>
    </citation>
    <scope>NUCLEOTIDE SEQUENCE [LARGE SCALE GENOMIC DNA]</scope>
    <source>
        <strain evidence="2">cv. AL8/78</strain>
    </source>
</reference>
<sequence length="119" mass="13450">MKRSDRIGAVHCHPHTVRSYPFPFPSGHRLCSPVIPSSTYKNEEYARRRPPRLTAGHARSPPPHEPPAVLRRQLQPQQVLSTSHPPFSLLLPSPRRRKTTGDGWYARGVGSRRSPSHLP</sequence>
<dbReference type="Proteomes" id="UP000015105">
    <property type="component" value="Chromosome 1D"/>
</dbReference>